<sequence>MAAGRITSQLLRKRHHIQSCAPILVPSFAFNAYQGNVESALMKSVRVLAVMGAGVISFATVASADEAEHGTACPTYPWPHKGILDSYDHDHASIRRGQQVYQQSCASCHSFSLFSYRNLVGVVYAEEERKGVTADIEVVDGPNEEGEAFACPGKLCDPFRRSHHIERAAKTCNSDLSFIKMARHNGQNYIFSLLAGIRHPTAGVMKEKGKDVVTFLSWATEPEMFKNRMAISFNVQMGFKWIFVLSLLLFQAACYRRLNGSVLKSRKTALNGVG</sequence>
<organism evidence="10 11">
    <name type="scientific">Musa balbisiana</name>
    <name type="common">Banana</name>
    <dbReference type="NCBI Taxonomy" id="52838"/>
    <lineage>
        <taxon>Eukaryota</taxon>
        <taxon>Viridiplantae</taxon>
        <taxon>Streptophyta</taxon>
        <taxon>Embryophyta</taxon>
        <taxon>Tracheophyta</taxon>
        <taxon>Spermatophyta</taxon>
        <taxon>Magnoliopsida</taxon>
        <taxon>Liliopsida</taxon>
        <taxon>Zingiberales</taxon>
        <taxon>Musaceae</taxon>
        <taxon>Musa</taxon>
    </lineage>
</organism>
<dbReference type="Gene3D" id="1.10.760.10">
    <property type="entry name" value="Cytochrome c-like domain"/>
    <property type="match status" value="1"/>
</dbReference>
<keyword evidence="6 8" id="KW-0408">Iron</keyword>
<dbReference type="PANTHER" id="PTHR10266:SF3">
    <property type="entry name" value="CYTOCHROME C1, HEME PROTEIN, MITOCHONDRIAL"/>
    <property type="match status" value="1"/>
</dbReference>
<keyword evidence="4 8" id="KW-0479">Metal-binding</keyword>
<keyword evidence="11" id="KW-1185">Reference proteome</keyword>
<dbReference type="Gene3D" id="1.20.5.100">
    <property type="entry name" value="Cytochrome c1, transmembrane anchor, C-terminal"/>
    <property type="match status" value="1"/>
</dbReference>
<evidence type="ECO:0000313" key="11">
    <source>
        <dbReference type="Proteomes" id="UP000317650"/>
    </source>
</evidence>
<dbReference type="GO" id="GO:0006122">
    <property type="term" value="P:mitochondrial electron transport, ubiquinol to cytochrome c"/>
    <property type="evidence" value="ECO:0007669"/>
    <property type="project" value="TreeGrafter"/>
</dbReference>
<protein>
    <recommendedName>
        <fullName evidence="9">Cytochrome c domain-containing protein</fullName>
    </recommendedName>
</protein>
<dbReference type="GO" id="GO:0009055">
    <property type="term" value="F:electron transfer activity"/>
    <property type="evidence" value="ECO:0007669"/>
    <property type="project" value="InterPro"/>
</dbReference>
<evidence type="ECO:0000256" key="1">
    <source>
        <dbReference type="ARBA" id="ARBA00004370"/>
    </source>
</evidence>
<evidence type="ECO:0000256" key="4">
    <source>
        <dbReference type="ARBA" id="ARBA00022723"/>
    </source>
</evidence>
<dbReference type="Pfam" id="PF02167">
    <property type="entry name" value="Cytochrom_C1"/>
    <property type="match status" value="1"/>
</dbReference>
<proteinExistence type="predicted"/>
<dbReference type="InterPro" id="IPR009056">
    <property type="entry name" value="Cyt_c-like_dom"/>
</dbReference>
<evidence type="ECO:0000256" key="8">
    <source>
        <dbReference type="PIRSR" id="PIRSR602326-1"/>
    </source>
</evidence>
<feature type="domain" description="Cytochrome c" evidence="9">
    <location>
        <begin position="92"/>
        <end position="220"/>
    </location>
</feature>
<dbReference type="PANTHER" id="PTHR10266">
    <property type="entry name" value="CYTOCHROME C1"/>
    <property type="match status" value="1"/>
</dbReference>
<dbReference type="AlphaFoldDB" id="A0A4S8JWN9"/>
<feature type="binding site" description="axial binding residue" evidence="8">
    <location>
        <position position="105"/>
    </location>
    <ligand>
        <name>heme c</name>
        <dbReference type="ChEBI" id="CHEBI:61717"/>
    </ligand>
    <ligandPart>
        <name>Fe</name>
        <dbReference type="ChEBI" id="CHEBI:18248"/>
    </ligandPart>
</feature>
<evidence type="ECO:0000256" key="3">
    <source>
        <dbReference type="ARBA" id="ARBA00022692"/>
    </source>
</evidence>
<dbReference type="GO" id="GO:0046872">
    <property type="term" value="F:metal ion binding"/>
    <property type="evidence" value="ECO:0007669"/>
    <property type="project" value="UniProtKB-KW"/>
</dbReference>
<keyword evidence="2 8" id="KW-0349">Heme</keyword>
<reference evidence="10 11" key="1">
    <citation type="journal article" date="2019" name="Nat. Plants">
        <title>Genome sequencing of Musa balbisiana reveals subgenome evolution and function divergence in polyploid bananas.</title>
        <authorList>
            <person name="Yao X."/>
        </authorList>
    </citation>
    <scope>NUCLEOTIDE SEQUENCE [LARGE SCALE GENOMIC DNA]</scope>
    <source>
        <strain evidence="11">cv. DH-PKW</strain>
        <tissue evidence="10">Leaves</tissue>
    </source>
</reference>
<dbReference type="InterPro" id="IPR002326">
    <property type="entry name" value="Cyt_c1"/>
</dbReference>
<comment type="cofactor">
    <cofactor evidence="8">
        <name>heme c</name>
        <dbReference type="ChEBI" id="CHEBI:61717"/>
    </cofactor>
    <text evidence="8">Binds 1 heme c group covalently per subunit.</text>
</comment>
<feature type="binding site" description="covalent" evidence="8">
    <location>
        <position position="108"/>
    </location>
    <ligand>
        <name>heme c</name>
        <dbReference type="ChEBI" id="CHEBI:61717"/>
    </ligand>
</feature>
<evidence type="ECO:0000256" key="6">
    <source>
        <dbReference type="ARBA" id="ARBA00023004"/>
    </source>
</evidence>
<evidence type="ECO:0000256" key="2">
    <source>
        <dbReference type="ARBA" id="ARBA00022617"/>
    </source>
</evidence>
<dbReference type="GO" id="GO:0005739">
    <property type="term" value="C:mitochondrion"/>
    <property type="evidence" value="ECO:0007669"/>
    <property type="project" value="GOC"/>
</dbReference>
<dbReference type="Proteomes" id="UP000317650">
    <property type="component" value="Chromosome 5"/>
</dbReference>
<gene>
    <name evidence="10" type="ORF">C4D60_Mb05t16810</name>
</gene>
<name>A0A4S8JWN9_MUSBA</name>
<dbReference type="PRINTS" id="PR00603">
    <property type="entry name" value="CYTOCHROMEC1"/>
</dbReference>
<accession>A0A4S8JWN9</accession>
<feature type="binding site" description="covalent" evidence="8">
    <location>
        <position position="109"/>
    </location>
    <ligand>
        <name>heme c</name>
        <dbReference type="ChEBI" id="CHEBI:61717"/>
    </ligand>
</feature>
<evidence type="ECO:0000256" key="5">
    <source>
        <dbReference type="ARBA" id="ARBA00022989"/>
    </source>
</evidence>
<dbReference type="PROSITE" id="PS51007">
    <property type="entry name" value="CYTC"/>
    <property type="match status" value="1"/>
</dbReference>
<keyword evidence="3" id="KW-0812">Transmembrane</keyword>
<evidence type="ECO:0000313" key="10">
    <source>
        <dbReference type="EMBL" id="THU66688.1"/>
    </source>
</evidence>
<dbReference type="EMBL" id="PYDT01000003">
    <property type="protein sequence ID" value="THU66688.1"/>
    <property type="molecule type" value="Genomic_DNA"/>
</dbReference>
<dbReference type="InterPro" id="IPR036909">
    <property type="entry name" value="Cyt_c-like_dom_sf"/>
</dbReference>
<dbReference type="STRING" id="52838.A0A4S8JWN9"/>
<keyword evidence="7" id="KW-0472">Membrane</keyword>
<dbReference type="GO" id="GO:0020037">
    <property type="term" value="F:heme binding"/>
    <property type="evidence" value="ECO:0007669"/>
    <property type="project" value="InterPro"/>
</dbReference>
<evidence type="ECO:0000259" key="9">
    <source>
        <dbReference type="PROSITE" id="PS51007"/>
    </source>
</evidence>
<evidence type="ECO:0000256" key="7">
    <source>
        <dbReference type="ARBA" id="ARBA00023136"/>
    </source>
</evidence>
<keyword evidence="5" id="KW-1133">Transmembrane helix</keyword>
<comment type="caution">
    <text evidence="10">The sequence shown here is derived from an EMBL/GenBank/DDBJ whole genome shotgun (WGS) entry which is preliminary data.</text>
</comment>
<dbReference type="SUPFAM" id="SSF46626">
    <property type="entry name" value="Cytochrome c"/>
    <property type="match status" value="1"/>
</dbReference>
<dbReference type="GO" id="GO:0016020">
    <property type="term" value="C:membrane"/>
    <property type="evidence" value="ECO:0007669"/>
    <property type="project" value="UniProtKB-SubCell"/>
</dbReference>
<comment type="subcellular location">
    <subcellularLocation>
        <location evidence="1">Membrane</location>
    </subcellularLocation>
</comment>